<dbReference type="InterPro" id="IPR003439">
    <property type="entry name" value="ABC_transporter-like_ATP-bd"/>
</dbReference>
<evidence type="ECO:0000313" key="7">
    <source>
        <dbReference type="Proteomes" id="UP000589626"/>
    </source>
</evidence>
<dbReference type="PROSITE" id="PS50893">
    <property type="entry name" value="ABC_TRANSPORTER_2"/>
    <property type="match status" value="2"/>
</dbReference>
<keyword evidence="4 6" id="KW-0067">ATP-binding</keyword>
<keyword evidence="7" id="KW-1185">Reference proteome</keyword>
<dbReference type="PROSITE" id="PS00211">
    <property type="entry name" value="ABC_TRANSPORTER_1"/>
    <property type="match status" value="2"/>
</dbReference>
<gene>
    <name evidence="6" type="ORF">FHU40_002932</name>
</gene>
<dbReference type="InterPro" id="IPR003593">
    <property type="entry name" value="AAA+_ATPase"/>
</dbReference>
<dbReference type="InterPro" id="IPR050107">
    <property type="entry name" value="ABC_carbohydrate_import_ATPase"/>
</dbReference>
<evidence type="ECO:0000259" key="5">
    <source>
        <dbReference type="PROSITE" id="PS50893"/>
    </source>
</evidence>
<dbReference type="GO" id="GO:0005524">
    <property type="term" value="F:ATP binding"/>
    <property type="evidence" value="ECO:0007669"/>
    <property type="project" value="UniProtKB-KW"/>
</dbReference>
<proteinExistence type="predicted"/>
<accession>A0A7W4Z180</accession>
<dbReference type="InterPro" id="IPR017871">
    <property type="entry name" value="ABC_transporter-like_CS"/>
</dbReference>
<feature type="domain" description="ABC transporter" evidence="5">
    <location>
        <begin position="290"/>
        <end position="528"/>
    </location>
</feature>
<evidence type="ECO:0000313" key="6">
    <source>
        <dbReference type="EMBL" id="MBB3043114.1"/>
    </source>
</evidence>
<dbReference type="InterPro" id="IPR027417">
    <property type="entry name" value="P-loop_NTPase"/>
</dbReference>
<organism evidence="6 7">
    <name type="scientific">Nocardioides soli</name>
    <dbReference type="NCBI Taxonomy" id="1036020"/>
    <lineage>
        <taxon>Bacteria</taxon>
        <taxon>Bacillati</taxon>
        <taxon>Actinomycetota</taxon>
        <taxon>Actinomycetes</taxon>
        <taxon>Propionibacteriales</taxon>
        <taxon>Nocardioidaceae</taxon>
        <taxon>Nocardioides</taxon>
    </lineage>
</organism>
<evidence type="ECO:0000256" key="4">
    <source>
        <dbReference type="ARBA" id="ARBA00022840"/>
    </source>
</evidence>
<protein>
    <submittedName>
        <fullName evidence="6">Simple sugar transport system ATP-binding protein</fullName>
    </submittedName>
</protein>
<evidence type="ECO:0000256" key="3">
    <source>
        <dbReference type="ARBA" id="ARBA00022741"/>
    </source>
</evidence>
<dbReference type="GO" id="GO:0016887">
    <property type="term" value="F:ATP hydrolysis activity"/>
    <property type="evidence" value="ECO:0007669"/>
    <property type="project" value="InterPro"/>
</dbReference>
<dbReference type="RefSeq" id="WP_183593000.1">
    <property type="nucleotide sequence ID" value="NZ_JACHWR010000002.1"/>
</dbReference>
<keyword evidence="6" id="KW-0762">Sugar transport</keyword>
<keyword evidence="1" id="KW-0813">Transport</keyword>
<dbReference type="EMBL" id="JACHWR010000002">
    <property type="protein sequence ID" value="MBB3043114.1"/>
    <property type="molecule type" value="Genomic_DNA"/>
</dbReference>
<comment type="caution">
    <text evidence="6">The sequence shown here is derived from an EMBL/GenBank/DDBJ whole genome shotgun (WGS) entry which is preliminary data.</text>
</comment>
<dbReference type="CDD" id="cd03215">
    <property type="entry name" value="ABC_Carb_Monos_II"/>
    <property type="match status" value="1"/>
</dbReference>
<dbReference type="SMART" id="SM00382">
    <property type="entry name" value="AAA"/>
    <property type="match status" value="2"/>
</dbReference>
<reference evidence="6 7" key="1">
    <citation type="submission" date="2020-08" db="EMBL/GenBank/DDBJ databases">
        <title>Sequencing the genomes of 1000 actinobacteria strains.</title>
        <authorList>
            <person name="Klenk H.-P."/>
        </authorList>
    </citation>
    <scope>NUCLEOTIDE SEQUENCE [LARGE SCALE GENOMIC DNA]</scope>
    <source>
        <strain evidence="6 7">DSM 105498</strain>
    </source>
</reference>
<dbReference type="CDD" id="cd03216">
    <property type="entry name" value="ABC_Carb_Monos_I"/>
    <property type="match status" value="1"/>
</dbReference>
<dbReference type="Proteomes" id="UP000589626">
    <property type="component" value="Unassembled WGS sequence"/>
</dbReference>
<dbReference type="SUPFAM" id="SSF52540">
    <property type="entry name" value="P-loop containing nucleoside triphosphate hydrolases"/>
    <property type="match status" value="2"/>
</dbReference>
<dbReference type="Gene3D" id="3.40.50.300">
    <property type="entry name" value="P-loop containing nucleotide triphosphate hydrolases"/>
    <property type="match status" value="2"/>
</dbReference>
<evidence type="ECO:0000256" key="2">
    <source>
        <dbReference type="ARBA" id="ARBA00022737"/>
    </source>
</evidence>
<name>A0A7W4Z180_9ACTN</name>
<keyword evidence="3" id="KW-0547">Nucleotide-binding</keyword>
<dbReference type="Pfam" id="PF00005">
    <property type="entry name" value="ABC_tran"/>
    <property type="match status" value="2"/>
</dbReference>
<dbReference type="PANTHER" id="PTHR43790">
    <property type="entry name" value="CARBOHYDRATE TRANSPORT ATP-BINDING PROTEIN MG119-RELATED"/>
    <property type="match status" value="1"/>
</dbReference>
<keyword evidence="2" id="KW-0677">Repeat</keyword>
<dbReference type="PANTHER" id="PTHR43790:SF9">
    <property type="entry name" value="GALACTOFURANOSE TRANSPORTER ATP-BINDING PROTEIN YTFR"/>
    <property type="match status" value="1"/>
</dbReference>
<sequence>MSGPNDGDAALLSLRGVCRSFGTTKAVREVDFDVVAGTVHALLGENGAGKSTLMNVVYGVHPADRGTIAIGGEPVRIESPRQALERGISMVHQHHQLIPSLTVAESIALASRNTPWRYDRRSAALQVTRLASRLELELDPEARVGELSLGDRQRLEIISAIDRDSQIIILDEPTAVLAPTEVEPLFDLLRGLADDGRAIILITHRMREVFAVSDAISVMRKGELVATLATSATDPNQVLDLVIPQRHRLAETSSAPGVAEIEDVDSAEGDLNLVAAHLRPGRATPGPDALVVDALEVAPAPGTTGLCGLSLTARQGEILGVIGVEGNGQHELVEVLAGIRIADGGHVVACGEPQTRGRLAPHTAVVPEDRHREALVLDLSSEENLVLPMLDRYSSVGLLSRSRMRADTRAVIEDYAVVTASATAPTRSMSGGNQQKLVLARALAQSPKVLVVSQATRGLDPGATAEVLRRLRDAANAGTAVVFIGSDLDEVVEIADRAVVMYGGRIVGESADPDASRDVLAGLMVGADRDPARD</sequence>
<evidence type="ECO:0000256" key="1">
    <source>
        <dbReference type="ARBA" id="ARBA00022448"/>
    </source>
</evidence>
<feature type="domain" description="ABC transporter" evidence="5">
    <location>
        <begin position="12"/>
        <end position="246"/>
    </location>
</feature>
<dbReference type="AlphaFoldDB" id="A0A7W4Z180"/>